<keyword evidence="11" id="KW-1185">Reference proteome</keyword>
<dbReference type="PANTHER" id="PTHR43357:SF4">
    <property type="entry name" value="INNER MEMBRANE ABC TRANSPORTER PERMEASE PROTEIN YDCV"/>
    <property type="match status" value="1"/>
</dbReference>
<feature type="transmembrane region" description="Helical" evidence="8">
    <location>
        <begin position="110"/>
        <end position="132"/>
    </location>
</feature>
<accession>A0ABS4T273</accession>
<feature type="transmembrane region" description="Helical" evidence="8">
    <location>
        <begin position="409"/>
        <end position="431"/>
    </location>
</feature>
<feature type="transmembrane region" description="Helical" evidence="8">
    <location>
        <begin position="207"/>
        <end position="226"/>
    </location>
</feature>
<dbReference type="EMBL" id="JAGINX010000001">
    <property type="protein sequence ID" value="MBP2318561.1"/>
    <property type="molecule type" value="Genomic_DNA"/>
</dbReference>
<dbReference type="Pfam" id="PF00528">
    <property type="entry name" value="BPD_transp_1"/>
    <property type="match status" value="2"/>
</dbReference>
<gene>
    <name evidence="10" type="ORF">JOF45_001580</name>
</gene>
<feature type="domain" description="ABC transmembrane type-1" evidence="9">
    <location>
        <begin position="74"/>
        <end position="280"/>
    </location>
</feature>
<keyword evidence="6 8" id="KW-1133">Transmembrane helix</keyword>
<evidence type="ECO:0000256" key="4">
    <source>
        <dbReference type="ARBA" id="ARBA00022519"/>
    </source>
</evidence>
<keyword evidence="4" id="KW-0997">Cell inner membrane</keyword>
<feature type="transmembrane region" description="Helical" evidence="8">
    <location>
        <begin position="375"/>
        <end position="397"/>
    </location>
</feature>
<keyword evidence="5 8" id="KW-0812">Transmembrane</keyword>
<feature type="domain" description="ABC transmembrane type-1" evidence="9">
    <location>
        <begin position="371"/>
        <end position="561"/>
    </location>
</feature>
<dbReference type="SUPFAM" id="SSF161098">
    <property type="entry name" value="MetI-like"/>
    <property type="match status" value="2"/>
</dbReference>
<feature type="transmembrane region" description="Helical" evidence="8">
    <location>
        <begin position="152"/>
        <end position="174"/>
    </location>
</feature>
<reference evidence="10 11" key="1">
    <citation type="submission" date="2021-03" db="EMBL/GenBank/DDBJ databases">
        <title>Sequencing the genomes of 1000 actinobacteria strains.</title>
        <authorList>
            <person name="Klenk H.-P."/>
        </authorList>
    </citation>
    <scope>NUCLEOTIDE SEQUENCE [LARGE SCALE GENOMIC DNA]</scope>
    <source>
        <strain evidence="10 11">DSM 12544</strain>
    </source>
</reference>
<protein>
    <submittedName>
        <fullName evidence="10">Iron(III) transport system permease protein</fullName>
    </submittedName>
</protein>
<keyword evidence="2 8" id="KW-0813">Transport</keyword>
<comment type="caution">
    <text evidence="10">The sequence shown here is derived from an EMBL/GenBank/DDBJ whole genome shotgun (WGS) entry which is preliminary data.</text>
</comment>
<feature type="transmembrane region" description="Helical" evidence="8">
    <location>
        <begin position="437"/>
        <end position="457"/>
    </location>
</feature>
<evidence type="ECO:0000256" key="3">
    <source>
        <dbReference type="ARBA" id="ARBA00022475"/>
    </source>
</evidence>
<dbReference type="Gene3D" id="1.10.3720.10">
    <property type="entry name" value="MetI-like"/>
    <property type="match status" value="2"/>
</dbReference>
<dbReference type="InterPro" id="IPR035906">
    <property type="entry name" value="MetI-like_sf"/>
</dbReference>
<dbReference type="PANTHER" id="PTHR43357">
    <property type="entry name" value="INNER MEMBRANE ABC TRANSPORTER PERMEASE PROTEIN YDCV"/>
    <property type="match status" value="1"/>
</dbReference>
<evidence type="ECO:0000256" key="1">
    <source>
        <dbReference type="ARBA" id="ARBA00004429"/>
    </source>
</evidence>
<feature type="transmembrane region" description="Helical" evidence="8">
    <location>
        <begin position="262"/>
        <end position="279"/>
    </location>
</feature>
<comment type="subcellular location">
    <subcellularLocation>
        <location evidence="1">Cell inner membrane</location>
        <topology evidence="1">Multi-pass membrane protein</topology>
    </subcellularLocation>
    <subcellularLocation>
        <location evidence="8">Cell membrane</location>
        <topology evidence="8">Multi-pass membrane protein</topology>
    </subcellularLocation>
</comment>
<evidence type="ECO:0000256" key="8">
    <source>
        <dbReference type="RuleBase" id="RU363032"/>
    </source>
</evidence>
<feature type="transmembrane region" description="Helical" evidence="8">
    <location>
        <begin position="78"/>
        <end position="98"/>
    </location>
</feature>
<name>A0ABS4T273_9MICC</name>
<feature type="transmembrane region" description="Helical" evidence="8">
    <location>
        <begin position="311"/>
        <end position="336"/>
    </location>
</feature>
<keyword evidence="3" id="KW-1003">Cell membrane</keyword>
<evidence type="ECO:0000256" key="2">
    <source>
        <dbReference type="ARBA" id="ARBA00022448"/>
    </source>
</evidence>
<proteinExistence type="inferred from homology"/>
<evidence type="ECO:0000313" key="11">
    <source>
        <dbReference type="Proteomes" id="UP001519331"/>
    </source>
</evidence>
<organism evidence="10 11">
    <name type="scientific">Nesterenkonia lacusekhoensis</name>
    <dbReference type="NCBI Taxonomy" id="150832"/>
    <lineage>
        <taxon>Bacteria</taxon>
        <taxon>Bacillati</taxon>
        <taxon>Actinomycetota</taxon>
        <taxon>Actinomycetes</taxon>
        <taxon>Micrococcales</taxon>
        <taxon>Micrococcaceae</taxon>
        <taxon>Nesterenkonia</taxon>
    </lineage>
</organism>
<evidence type="ECO:0000256" key="5">
    <source>
        <dbReference type="ARBA" id="ARBA00022692"/>
    </source>
</evidence>
<dbReference type="PROSITE" id="PS50928">
    <property type="entry name" value="ABC_TM1"/>
    <property type="match status" value="2"/>
</dbReference>
<evidence type="ECO:0000256" key="7">
    <source>
        <dbReference type="ARBA" id="ARBA00023136"/>
    </source>
</evidence>
<dbReference type="RefSeq" id="WP_210048953.1">
    <property type="nucleotide sequence ID" value="NZ_JAGINX010000001.1"/>
</dbReference>
<feature type="transmembrane region" description="Helical" evidence="8">
    <location>
        <begin position="17"/>
        <end position="42"/>
    </location>
</feature>
<dbReference type="Proteomes" id="UP001519331">
    <property type="component" value="Unassembled WGS sequence"/>
</dbReference>
<keyword evidence="7 8" id="KW-0472">Membrane</keyword>
<evidence type="ECO:0000259" key="9">
    <source>
        <dbReference type="PROSITE" id="PS50928"/>
    </source>
</evidence>
<sequence length="567" mass="60708">MVQTPHPTRRSLTPSNLLSLGVIAALIVLIGFPIALVIFAAVTDVLPRPGNLSLENLSTDSLSSLFSAATASAATNSFIAATTSALLSLFLGVGLALLAARTNVRFRRFVFLAGLAPMFMPAFVAALAWSVLAGPTGLANALLRDLGAEPFVNIYSFPGFIFILGVYNSPYVFLMVYSALRLMNTDLEDAAVIHGAPIQTAIRKVTLSLMTPAILGSTLLAFTISIENFPVAQFIARPGGVDTLPTLIYRYMSMSPSRGNDAAAIAIVLVLAVALVVLLQRWYLARKDFATVSGKGSKSKLVSLGKWRTPALLAAMLYFLVSVVLPVLSLIVIATYSSPYIQTISGMAEAGSFSMDRFTGVFEDRQIRSAIGNSITVSLLVAVIGTAFCFLCSYLTYRTKAPARRWIEYLAMTPLAVPAIVLGMGLLWTWLILPLPVYGTIALLVIAFIASLLPQGFRGSSASILQFNSDLEDAAVMHGAGRTKAVVTITAPLLRTSLLATFVLLLMLSMRELTVPLFLYTTDTRLLSIVIFDAYENGQFALAAAIGVIYTLIIGALAVVSQLLDRK</sequence>
<comment type="similarity">
    <text evidence="8">Belongs to the binding-protein-dependent transport system permease family.</text>
</comment>
<dbReference type="CDD" id="cd06261">
    <property type="entry name" value="TM_PBP2"/>
    <property type="match status" value="2"/>
</dbReference>
<dbReference type="InterPro" id="IPR000515">
    <property type="entry name" value="MetI-like"/>
</dbReference>
<evidence type="ECO:0000256" key="6">
    <source>
        <dbReference type="ARBA" id="ARBA00022989"/>
    </source>
</evidence>
<evidence type="ECO:0000313" key="10">
    <source>
        <dbReference type="EMBL" id="MBP2318561.1"/>
    </source>
</evidence>
<feature type="transmembrane region" description="Helical" evidence="8">
    <location>
        <begin position="540"/>
        <end position="564"/>
    </location>
</feature>